<feature type="domain" description="CusB-like beta-barrel" evidence="4">
    <location>
        <begin position="207"/>
        <end position="276"/>
    </location>
</feature>
<dbReference type="SUPFAM" id="SSF111369">
    <property type="entry name" value="HlyD-like secretion proteins"/>
    <property type="match status" value="1"/>
</dbReference>
<dbReference type="PANTHER" id="PTHR30469">
    <property type="entry name" value="MULTIDRUG RESISTANCE PROTEIN MDTA"/>
    <property type="match status" value="1"/>
</dbReference>
<dbReference type="InterPro" id="IPR058792">
    <property type="entry name" value="Beta-barrel_RND_2"/>
</dbReference>
<gene>
    <name evidence="6" type="ORF">DSCO28_28450</name>
</gene>
<evidence type="ECO:0000259" key="5">
    <source>
        <dbReference type="Pfam" id="PF25989"/>
    </source>
</evidence>
<dbReference type="Pfam" id="PF25954">
    <property type="entry name" value="Beta-barrel_RND_2"/>
    <property type="match status" value="1"/>
</dbReference>
<dbReference type="Pfam" id="PF25917">
    <property type="entry name" value="BSH_RND"/>
    <property type="match status" value="1"/>
</dbReference>
<name>A0A5K7ZQ85_9BACT</name>
<dbReference type="Gene3D" id="2.40.50.100">
    <property type="match status" value="1"/>
</dbReference>
<feature type="signal peptide" evidence="2">
    <location>
        <begin position="1"/>
        <end position="23"/>
    </location>
</feature>
<dbReference type="Pfam" id="PF25989">
    <property type="entry name" value="YknX_C"/>
    <property type="match status" value="1"/>
</dbReference>
<reference evidence="6 7" key="1">
    <citation type="submission" date="2019-11" db="EMBL/GenBank/DDBJ databases">
        <title>Comparative genomics of hydrocarbon-degrading Desulfosarcina strains.</title>
        <authorList>
            <person name="Watanabe M."/>
            <person name="Kojima H."/>
            <person name="Fukui M."/>
        </authorList>
    </citation>
    <scope>NUCLEOTIDE SEQUENCE [LARGE SCALE GENOMIC DNA]</scope>
    <source>
        <strain evidence="6 7">28bB2T</strain>
    </source>
</reference>
<dbReference type="EMBL" id="AP021876">
    <property type="protein sequence ID" value="BBO82279.1"/>
    <property type="molecule type" value="Genomic_DNA"/>
</dbReference>
<dbReference type="Gene3D" id="1.10.287.470">
    <property type="entry name" value="Helix hairpin bin"/>
    <property type="match status" value="1"/>
</dbReference>
<feature type="domain" description="Multidrug resistance protein MdtA-like barrel-sandwich hybrid" evidence="3">
    <location>
        <begin position="65"/>
        <end position="198"/>
    </location>
</feature>
<feature type="domain" description="YknX-like C-terminal permuted SH3-like" evidence="5">
    <location>
        <begin position="284"/>
        <end position="355"/>
    </location>
</feature>
<organism evidence="6 7">
    <name type="scientific">Desulfosarcina ovata subsp. sediminis</name>
    <dbReference type="NCBI Taxonomy" id="885957"/>
    <lineage>
        <taxon>Bacteria</taxon>
        <taxon>Pseudomonadati</taxon>
        <taxon>Thermodesulfobacteriota</taxon>
        <taxon>Desulfobacteria</taxon>
        <taxon>Desulfobacterales</taxon>
        <taxon>Desulfosarcinaceae</taxon>
        <taxon>Desulfosarcina</taxon>
    </lineage>
</organism>
<dbReference type="AlphaFoldDB" id="A0A5K7ZQ85"/>
<sequence>MGGFLFCLFVGLIAAGCSGDAPANPNVASVPIAIGDVGHVKTLRIVPVSGTVVSPYEPTRVAFLVAGKVQESFFREGEFVRKGALMATLDPSAYRFAVDAATAAVRQARVAADRAGNEYERMAFLFERKSLARNDFEKFKAARDAAVLQLDQAVAAARVEKKRLADARLDAPVGGYVSRRLVEPGQSVAAGMPVFEIVRLDPVEILVGVPETDIHRVAVGQKTVVTLPAMPETTFEGTVRIINISADAGTRTYMTRISVPNPQHLMRLGMVAEAEIIGGGQRDAMTLPVDAIVRDPQGATQVFVYYPDQKRVYAKRVAVGALIGDGVEIMDGLSGDEAIVVAGQDRLRDGVPVSVVTGAGTVN</sequence>
<protein>
    <submittedName>
        <fullName evidence="6">RND transporter MFP subunit</fullName>
    </submittedName>
</protein>
<evidence type="ECO:0000313" key="6">
    <source>
        <dbReference type="EMBL" id="BBO82279.1"/>
    </source>
</evidence>
<proteinExistence type="inferred from homology"/>
<feature type="chain" id="PRO_5030132180" evidence="2">
    <location>
        <begin position="24"/>
        <end position="363"/>
    </location>
</feature>
<dbReference type="KEGG" id="dov:DSCO28_28450"/>
<dbReference type="Gene3D" id="2.40.420.20">
    <property type="match status" value="1"/>
</dbReference>
<evidence type="ECO:0000259" key="3">
    <source>
        <dbReference type="Pfam" id="PF25917"/>
    </source>
</evidence>
<dbReference type="NCBIfam" id="TIGR01730">
    <property type="entry name" value="RND_mfp"/>
    <property type="match status" value="1"/>
</dbReference>
<dbReference type="InterPro" id="IPR006143">
    <property type="entry name" value="RND_pump_MFP"/>
</dbReference>
<dbReference type="InterPro" id="IPR058625">
    <property type="entry name" value="MdtA-like_BSH"/>
</dbReference>
<evidence type="ECO:0000259" key="4">
    <source>
        <dbReference type="Pfam" id="PF25954"/>
    </source>
</evidence>
<keyword evidence="2" id="KW-0732">Signal</keyword>
<dbReference type="InterPro" id="IPR058637">
    <property type="entry name" value="YknX-like_C"/>
</dbReference>
<accession>A0A5K7ZQ85</accession>
<dbReference type="GO" id="GO:1990281">
    <property type="term" value="C:efflux pump complex"/>
    <property type="evidence" value="ECO:0007669"/>
    <property type="project" value="TreeGrafter"/>
</dbReference>
<dbReference type="Proteomes" id="UP000425960">
    <property type="component" value="Chromosome"/>
</dbReference>
<comment type="similarity">
    <text evidence="1">Belongs to the membrane fusion protein (MFP) (TC 8.A.1) family.</text>
</comment>
<dbReference type="GO" id="GO:0015562">
    <property type="term" value="F:efflux transmembrane transporter activity"/>
    <property type="evidence" value="ECO:0007669"/>
    <property type="project" value="TreeGrafter"/>
</dbReference>
<evidence type="ECO:0000313" key="7">
    <source>
        <dbReference type="Proteomes" id="UP000425960"/>
    </source>
</evidence>
<evidence type="ECO:0000256" key="1">
    <source>
        <dbReference type="ARBA" id="ARBA00009477"/>
    </source>
</evidence>
<evidence type="ECO:0000256" key="2">
    <source>
        <dbReference type="SAM" id="SignalP"/>
    </source>
</evidence>
<dbReference type="Gene3D" id="2.40.30.170">
    <property type="match status" value="1"/>
</dbReference>